<comment type="caution">
    <text evidence="1">The sequence shown here is derived from an EMBL/GenBank/DDBJ whole genome shotgun (WGS) entry which is preliminary data.</text>
</comment>
<evidence type="ECO:0000313" key="2">
    <source>
        <dbReference type="Proteomes" id="UP000237105"/>
    </source>
</evidence>
<evidence type="ECO:0000313" key="1">
    <source>
        <dbReference type="EMBL" id="PON79647.1"/>
    </source>
</evidence>
<dbReference type="Proteomes" id="UP000237105">
    <property type="component" value="Unassembled WGS sequence"/>
</dbReference>
<protein>
    <submittedName>
        <fullName evidence="1">Uncharacterized protein</fullName>
    </submittedName>
</protein>
<name>A0A2P5E2B2_PARAD</name>
<sequence>MAFTLGFNIVYTSISTIFTSPTVENLSRCQNLHLIMFLPIMVSYGELLLCSNQPCVPKFASTVYRLQWLGEDWDIWVIISRFPNRLPVLSCHANHNMNRRTKPLIPVNMSPQCKCHIVIHKQRLQVLQHSLPQWSISDFIAGGVHWPVPLDNHKRGLGSINRLQITLDELILFRVAGARVPVGSDELPGMLNLRL</sequence>
<proteinExistence type="predicted"/>
<organism evidence="1 2">
    <name type="scientific">Parasponia andersonii</name>
    <name type="common">Sponia andersonii</name>
    <dbReference type="NCBI Taxonomy" id="3476"/>
    <lineage>
        <taxon>Eukaryota</taxon>
        <taxon>Viridiplantae</taxon>
        <taxon>Streptophyta</taxon>
        <taxon>Embryophyta</taxon>
        <taxon>Tracheophyta</taxon>
        <taxon>Spermatophyta</taxon>
        <taxon>Magnoliopsida</taxon>
        <taxon>eudicotyledons</taxon>
        <taxon>Gunneridae</taxon>
        <taxon>Pentapetalae</taxon>
        <taxon>rosids</taxon>
        <taxon>fabids</taxon>
        <taxon>Rosales</taxon>
        <taxon>Cannabaceae</taxon>
        <taxon>Parasponia</taxon>
    </lineage>
</organism>
<reference evidence="2" key="1">
    <citation type="submission" date="2016-06" db="EMBL/GenBank/DDBJ databases">
        <title>Parallel loss of symbiosis genes in relatives of nitrogen-fixing non-legume Parasponia.</title>
        <authorList>
            <person name="Van Velzen R."/>
            <person name="Holmer R."/>
            <person name="Bu F."/>
            <person name="Rutten L."/>
            <person name="Van Zeijl A."/>
            <person name="Liu W."/>
            <person name="Santuari L."/>
            <person name="Cao Q."/>
            <person name="Sharma T."/>
            <person name="Shen D."/>
            <person name="Roswanjaya Y."/>
            <person name="Wardhani T."/>
            <person name="Kalhor M.S."/>
            <person name="Jansen J."/>
            <person name="Van den Hoogen J."/>
            <person name="Gungor B."/>
            <person name="Hartog M."/>
            <person name="Hontelez J."/>
            <person name="Verver J."/>
            <person name="Yang W.-C."/>
            <person name="Schijlen E."/>
            <person name="Repin R."/>
            <person name="Schilthuizen M."/>
            <person name="Schranz E."/>
            <person name="Heidstra R."/>
            <person name="Miyata K."/>
            <person name="Fedorova E."/>
            <person name="Kohlen W."/>
            <person name="Bisseling T."/>
            <person name="Smit S."/>
            <person name="Geurts R."/>
        </authorList>
    </citation>
    <scope>NUCLEOTIDE SEQUENCE [LARGE SCALE GENOMIC DNA]</scope>
    <source>
        <strain evidence="2">cv. WU1-14</strain>
    </source>
</reference>
<gene>
    <name evidence="1" type="ORF">PanWU01x14_008790</name>
</gene>
<accession>A0A2P5E2B2</accession>
<dbReference type="EMBL" id="JXTB01000003">
    <property type="protein sequence ID" value="PON79647.1"/>
    <property type="molecule type" value="Genomic_DNA"/>
</dbReference>
<keyword evidence="2" id="KW-1185">Reference proteome</keyword>
<dbReference type="AlphaFoldDB" id="A0A2P5E2B2"/>